<dbReference type="AlphaFoldDB" id="A0A380WH40"/>
<feature type="chain" id="PRO_5016846242" evidence="2">
    <location>
        <begin position="35"/>
        <end position="380"/>
    </location>
</feature>
<dbReference type="RefSeq" id="WP_115730581.1">
    <property type="nucleotide sequence ID" value="NZ_BAAAVY010000010.1"/>
</dbReference>
<accession>A0A380WH40</accession>
<evidence type="ECO:0000313" key="4">
    <source>
        <dbReference type="Proteomes" id="UP000254701"/>
    </source>
</evidence>
<feature type="signal peptide" evidence="2">
    <location>
        <begin position="1"/>
        <end position="34"/>
    </location>
</feature>
<protein>
    <submittedName>
        <fullName evidence="3">ABC-type thiamine transport system, periplasmic component</fullName>
    </submittedName>
</protein>
<dbReference type="EMBL" id="UFSM01000001">
    <property type="protein sequence ID" value="SUU88211.1"/>
    <property type="molecule type" value="Genomic_DNA"/>
</dbReference>
<dbReference type="Proteomes" id="UP000254701">
    <property type="component" value="Unassembled WGS sequence"/>
</dbReference>
<reference evidence="3 4" key="1">
    <citation type="submission" date="2018-06" db="EMBL/GenBank/DDBJ databases">
        <authorList>
            <consortium name="Pathogen Informatics"/>
            <person name="Doyle S."/>
        </authorList>
    </citation>
    <scope>NUCLEOTIDE SEQUENCE [LARGE SCALE GENOMIC DNA]</scope>
    <source>
        <strain evidence="3 4">NCTC10684</strain>
    </source>
</reference>
<evidence type="ECO:0000256" key="1">
    <source>
        <dbReference type="ARBA" id="ARBA00022729"/>
    </source>
</evidence>
<proteinExistence type="predicted"/>
<sequence>MKPAFGTSRKIALATTALAGLMTAMVMASAPARAETFDLNALVEAAKKEAPINIYDSTGKIVEMAENFTAKYGVKATGIKVSASAQLEMIVREGQAKNVKGDVVLITDAPAGLAQLLPQKFVESYLPPDMADKIPVQFQNPLAITTNAAVWAYNTEAYSACPVKNIWELTEPKWKGKVAFYDPLSKGTYPDWFNQTATHDDDKMKAAYKAHFGKDIEVGEDSATAAWVKGFAGNAPLLADADDAISEAVGAPGQKEPFFGLMSSAKFRDNADKGFKLGLCEGLDPWPGWTYVKLGLIATGTKSPNAAKLFIHYILTEEGIAPQVKDGKLPTNPDIGLPADEPSGIGKVLDRLQQYDASTALADWDARQDWQDLWRVAYKK</sequence>
<dbReference type="SUPFAM" id="SSF53850">
    <property type="entry name" value="Periplasmic binding protein-like II"/>
    <property type="match status" value="1"/>
</dbReference>
<dbReference type="Pfam" id="PF13531">
    <property type="entry name" value="SBP_bac_11"/>
    <property type="match status" value="1"/>
</dbReference>
<dbReference type="PANTHER" id="PTHR30006">
    <property type="entry name" value="THIAMINE-BINDING PERIPLASMIC PROTEIN-RELATED"/>
    <property type="match status" value="1"/>
</dbReference>
<dbReference type="Gene3D" id="3.40.190.10">
    <property type="entry name" value="Periplasmic binding protein-like II"/>
    <property type="match status" value="2"/>
</dbReference>
<gene>
    <name evidence="3" type="ORF">NCTC10684_01419</name>
</gene>
<keyword evidence="1 2" id="KW-0732">Signal</keyword>
<dbReference type="OrthoDB" id="8673316at2"/>
<evidence type="ECO:0000313" key="3">
    <source>
        <dbReference type="EMBL" id="SUU88211.1"/>
    </source>
</evidence>
<organism evidence="3 4">
    <name type="scientific">Aminobacter aminovorans</name>
    <name type="common">Chelatobacter heintzii</name>
    <dbReference type="NCBI Taxonomy" id="83263"/>
    <lineage>
        <taxon>Bacteria</taxon>
        <taxon>Pseudomonadati</taxon>
        <taxon>Pseudomonadota</taxon>
        <taxon>Alphaproteobacteria</taxon>
        <taxon>Hyphomicrobiales</taxon>
        <taxon>Phyllobacteriaceae</taxon>
        <taxon>Aminobacter</taxon>
    </lineage>
</organism>
<evidence type="ECO:0000256" key="2">
    <source>
        <dbReference type="SAM" id="SignalP"/>
    </source>
</evidence>
<name>A0A380WH40_AMIAI</name>